<evidence type="ECO:0000256" key="1">
    <source>
        <dbReference type="SAM" id="MobiDB-lite"/>
    </source>
</evidence>
<comment type="caution">
    <text evidence="2">The sequence shown here is derived from an EMBL/GenBank/DDBJ whole genome shotgun (WGS) entry which is preliminary data.</text>
</comment>
<reference evidence="2" key="1">
    <citation type="submission" date="2009-04" db="EMBL/GenBank/DDBJ databases">
        <authorList>
            <person name="Weinstock G."/>
            <person name="Sodergren E."/>
            <person name="Clifton S."/>
            <person name="Fulton L."/>
            <person name="Fulton B."/>
            <person name="Courtney L."/>
            <person name="Fronick C."/>
            <person name="Harrison M."/>
            <person name="Strong C."/>
            <person name="Farmer C."/>
            <person name="Delahaunty K."/>
            <person name="Markovic C."/>
            <person name="Hall O."/>
            <person name="Minx P."/>
            <person name="Tomlinson C."/>
            <person name="Mitreva M."/>
            <person name="Nelson J."/>
            <person name="Hou S."/>
            <person name="Wollam A."/>
            <person name="Pepin K.H."/>
            <person name="Johnson M."/>
            <person name="Bhonagiri V."/>
            <person name="Nash W.E."/>
            <person name="Warren W."/>
            <person name="Chinwalla A."/>
            <person name="Mardis E.R."/>
            <person name="Wilson R.K."/>
        </authorList>
    </citation>
    <scope>NUCLEOTIDE SEQUENCE [LARGE SCALE GENOMIC DNA]</scope>
    <source>
        <strain evidence="2">ATCC 51147</strain>
    </source>
</reference>
<gene>
    <name evidence="2" type="ORF">GCWU000324_00919</name>
</gene>
<dbReference type="Proteomes" id="UP000003009">
    <property type="component" value="Unassembled WGS sequence"/>
</dbReference>
<accession>C4GFK3</accession>
<keyword evidence="3" id="KW-1185">Reference proteome</keyword>
<evidence type="ECO:0000313" key="3">
    <source>
        <dbReference type="Proteomes" id="UP000003009"/>
    </source>
</evidence>
<evidence type="ECO:0000313" key="2">
    <source>
        <dbReference type="EMBL" id="EEP69008.1"/>
    </source>
</evidence>
<name>C4GFK3_9NEIS</name>
<proteinExistence type="predicted"/>
<sequence length="42" mass="4696">MSSFQAASSRKNHTPPPIPLFRQPETSPASHFPLKYTSDKNP</sequence>
<dbReference type="EMBL" id="ACJW02000002">
    <property type="protein sequence ID" value="EEP69008.1"/>
    <property type="molecule type" value="Genomic_DNA"/>
</dbReference>
<organism evidence="2 3">
    <name type="scientific">Kingella oralis ATCC 51147</name>
    <dbReference type="NCBI Taxonomy" id="629741"/>
    <lineage>
        <taxon>Bacteria</taxon>
        <taxon>Pseudomonadati</taxon>
        <taxon>Pseudomonadota</taxon>
        <taxon>Betaproteobacteria</taxon>
        <taxon>Neisseriales</taxon>
        <taxon>Neisseriaceae</taxon>
        <taxon>Kingella</taxon>
    </lineage>
</organism>
<feature type="region of interest" description="Disordered" evidence="1">
    <location>
        <begin position="1"/>
        <end position="42"/>
    </location>
</feature>
<dbReference type="AlphaFoldDB" id="C4GFK3"/>
<dbReference type="STRING" id="629741.GCWU000324_00919"/>
<protein>
    <submittedName>
        <fullName evidence="2">Uncharacterized protein</fullName>
    </submittedName>
</protein>
<dbReference type="HOGENOM" id="CLU_3252800_0_0_4"/>